<comment type="caution">
    <text evidence="2">The sequence shown here is derived from an EMBL/GenBank/DDBJ whole genome shotgun (WGS) entry which is preliminary data.</text>
</comment>
<evidence type="ECO:0000313" key="2">
    <source>
        <dbReference type="EMBL" id="EIW17572.1"/>
    </source>
</evidence>
<keyword evidence="3" id="KW-1185">Reference proteome</keyword>
<accession>I9AXF0</accession>
<keyword evidence="1" id="KW-0472">Membrane</keyword>
<keyword evidence="1" id="KW-1133">Transmembrane helix</keyword>
<name>I9AXF0_9FIRM</name>
<dbReference type="RefSeq" id="WP_007936098.1">
    <property type="nucleotide sequence ID" value="NZ_AKVJ01000030.1"/>
</dbReference>
<dbReference type="InterPro" id="IPR027981">
    <property type="entry name" value="DUF4446"/>
</dbReference>
<keyword evidence="1" id="KW-0812">Transmembrane</keyword>
<evidence type="ECO:0008006" key="4">
    <source>
        <dbReference type="Google" id="ProtNLM"/>
    </source>
</evidence>
<proteinExistence type="predicted"/>
<dbReference type="OrthoDB" id="5244042at2"/>
<sequence>MDYATQVSNLVMNNLQYVLLGMTVMILLALFVFISINIRLGKMNKKYRRMMQGVDGENLEKLLISHIEEVKHVVGKVDTLSEDCKRLEKIAKDCVQKVALVRFNAFEDVGSDLSFAIALLDSYNNGLVISSIYGRNEFRTYSKPIVSGVSSYLLTDEEKQAVAQAIKIKN</sequence>
<dbReference type="PATRIC" id="fig|1149862.3.peg.3291"/>
<dbReference type="EMBL" id="AKVJ01000030">
    <property type="protein sequence ID" value="EIW17572.1"/>
    <property type="molecule type" value="Genomic_DNA"/>
</dbReference>
<evidence type="ECO:0000256" key="1">
    <source>
        <dbReference type="SAM" id="Phobius"/>
    </source>
</evidence>
<dbReference type="Proteomes" id="UP000004324">
    <property type="component" value="Unassembled WGS sequence"/>
</dbReference>
<dbReference type="Pfam" id="PF14584">
    <property type="entry name" value="DUF4446"/>
    <property type="match status" value="1"/>
</dbReference>
<gene>
    <name evidence="2" type="ORF">FB4_4321</name>
</gene>
<dbReference type="AlphaFoldDB" id="I9AXF0"/>
<evidence type="ECO:0000313" key="3">
    <source>
        <dbReference type="Proteomes" id="UP000004324"/>
    </source>
</evidence>
<reference evidence="2 3" key="1">
    <citation type="journal article" date="2012" name="J. Bacteriol.">
        <title>Draft Genome Sequences for Two Metal-Reducing Pelosinus fermentans Strains Isolated from a Cr(VI)-Contaminated Site and for Type Strain R7.</title>
        <authorList>
            <person name="Brown S.D."/>
            <person name="Podar M."/>
            <person name="Klingeman D.M."/>
            <person name="Johnson C.M."/>
            <person name="Yang Z.K."/>
            <person name="Utturkar S.M."/>
            <person name="Land M.L."/>
            <person name="Mosher J.J."/>
            <person name="Hurt R.A.Jr."/>
            <person name="Phelps T.J."/>
            <person name="Palumbo A.V."/>
            <person name="Arkin A.P."/>
            <person name="Hazen T.C."/>
            <person name="Elias D.A."/>
        </authorList>
    </citation>
    <scope>NUCLEOTIDE SEQUENCE [LARGE SCALE GENOMIC DNA]</scope>
    <source>
        <strain evidence="2 3">B4</strain>
    </source>
</reference>
<protein>
    <recommendedName>
        <fullName evidence="4">DUF4446 family protein</fullName>
    </recommendedName>
</protein>
<organism evidence="2 3">
    <name type="scientific">Pelosinus fermentans B4</name>
    <dbReference type="NCBI Taxonomy" id="1149862"/>
    <lineage>
        <taxon>Bacteria</taxon>
        <taxon>Bacillati</taxon>
        <taxon>Bacillota</taxon>
        <taxon>Negativicutes</taxon>
        <taxon>Selenomonadales</taxon>
        <taxon>Sporomusaceae</taxon>
        <taxon>Pelosinus</taxon>
    </lineage>
</organism>
<feature type="transmembrane region" description="Helical" evidence="1">
    <location>
        <begin position="17"/>
        <end position="40"/>
    </location>
</feature>